<dbReference type="PROSITE" id="PS51462">
    <property type="entry name" value="NUDIX"/>
    <property type="match status" value="1"/>
</dbReference>
<dbReference type="Pfam" id="PF00293">
    <property type="entry name" value="NUDIX"/>
    <property type="match status" value="1"/>
</dbReference>
<protein>
    <recommendedName>
        <fullName evidence="4">GDP-mannose pyrophosphatase</fullName>
    </recommendedName>
    <alternativeName>
        <fullName evidence="6">GDP-mannose hydrolase</fullName>
    </alternativeName>
    <alternativeName>
        <fullName evidence="7">GDPMK</fullName>
    </alternativeName>
</protein>
<dbReference type="Proteomes" id="UP000316199">
    <property type="component" value="Unassembled WGS sequence"/>
</dbReference>
<evidence type="ECO:0000256" key="5">
    <source>
        <dbReference type="ARBA" id="ARBA00022801"/>
    </source>
</evidence>
<dbReference type="PANTHER" id="PTHR11839">
    <property type="entry name" value="UDP/ADP-SUGAR PYROPHOSPHATASE"/>
    <property type="match status" value="1"/>
</dbReference>
<dbReference type="GO" id="GO:0006753">
    <property type="term" value="P:nucleoside phosphate metabolic process"/>
    <property type="evidence" value="ECO:0007669"/>
    <property type="project" value="TreeGrafter"/>
</dbReference>
<evidence type="ECO:0000256" key="1">
    <source>
        <dbReference type="ARBA" id="ARBA00000847"/>
    </source>
</evidence>
<evidence type="ECO:0000256" key="6">
    <source>
        <dbReference type="ARBA" id="ARBA00032162"/>
    </source>
</evidence>
<dbReference type="InterPro" id="IPR015797">
    <property type="entry name" value="NUDIX_hydrolase-like_dom_sf"/>
</dbReference>
<evidence type="ECO:0000256" key="4">
    <source>
        <dbReference type="ARBA" id="ARBA00016377"/>
    </source>
</evidence>
<sequence>MTDTENIKPWVRRKVTQIADCKVFKVCESKSVSPLTEQEHPFYILESSNWVNVVPVTPSNEVVCIRQFRHGSEKISLEIPGGLVDPGEDPIAAASRECLEETGYSTDELVSLGVLNPNPAIFSNDLHTFVAMNAKPVADISNSNTEHTEVQLIPMEQISDLLVSGEIDHALVAATLWRLLYLLKSN</sequence>
<gene>
    <name evidence="9" type="ORF">EVA68_01580</name>
</gene>
<dbReference type="SUPFAM" id="SSF55811">
    <property type="entry name" value="Nudix"/>
    <property type="match status" value="1"/>
</dbReference>
<proteinExistence type="inferred from homology"/>
<dbReference type="PANTHER" id="PTHR11839:SF18">
    <property type="entry name" value="NUDIX HYDROLASE DOMAIN-CONTAINING PROTEIN"/>
    <property type="match status" value="1"/>
</dbReference>
<dbReference type="GO" id="GO:0005829">
    <property type="term" value="C:cytosol"/>
    <property type="evidence" value="ECO:0007669"/>
    <property type="project" value="TreeGrafter"/>
</dbReference>
<dbReference type="GO" id="GO:0019693">
    <property type="term" value="P:ribose phosphate metabolic process"/>
    <property type="evidence" value="ECO:0007669"/>
    <property type="project" value="TreeGrafter"/>
</dbReference>
<evidence type="ECO:0000256" key="3">
    <source>
        <dbReference type="ARBA" id="ARBA00007275"/>
    </source>
</evidence>
<dbReference type="InterPro" id="IPR000086">
    <property type="entry name" value="NUDIX_hydrolase_dom"/>
</dbReference>
<evidence type="ECO:0000313" key="9">
    <source>
        <dbReference type="EMBL" id="RZO77306.1"/>
    </source>
</evidence>
<dbReference type="EMBL" id="SHAG01000003">
    <property type="protein sequence ID" value="RZO77306.1"/>
    <property type="molecule type" value="Genomic_DNA"/>
</dbReference>
<comment type="catalytic activity">
    <reaction evidence="1">
        <text>GDP-alpha-D-mannose + H2O = alpha-D-mannose 1-phosphate + GMP + 2 H(+)</text>
        <dbReference type="Rhea" id="RHEA:27978"/>
        <dbReference type="ChEBI" id="CHEBI:15377"/>
        <dbReference type="ChEBI" id="CHEBI:15378"/>
        <dbReference type="ChEBI" id="CHEBI:57527"/>
        <dbReference type="ChEBI" id="CHEBI:58115"/>
        <dbReference type="ChEBI" id="CHEBI:58409"/>
    </reaction>
</comment>
<dbReference type="GO" id="GO:0016787">
    <property type="term" value="F:hydrolase activity"/>
    <property type="evidence" value="ECO:0007669"/>
    <property type="project" value="UniProtKB-KW"/>
</dbReference>
<reference evidence="9 10" key="1">
    <citation type="submission" date="2019-02" db="EMBL/GenBank/DDBJ databases">
        <title>Prokaryotic population dynamics and viral predation in marine succession experiment using metagenomics: the confinement effect.</title>
        <authorList>
            <person name="Haro-Moreno J.M."/>
            <person name="Rodriguez-Valera F."/>
            <person name="Lopez-Perez M."/>
        </authorList>
    </citation>
    <scope>NUCLEOTIDE SEQUENCE [LARGE SCALE GENOMIC DNA]</scope>
    <source>
        <strain evidence="9">MED-G157</strain>
    </source>
</reference>
<keyword evidence="5 9" id="KW-0378">Hydrolase</keyword>
<evidence type="ECO:0000256" key="7">
    <source>
        <dbReference type="ARBA" id="ARBA00032272"/>
    </source>
</evidence>
<dbReference type="Gene3D" id="3.90.79.10">
    <property type="entry name" value="Nucleoside Triphosphate Pyrophosphohydrolase"/>
    <property type="match status" value="1"/>
</dbReference>
<dbReference type="CDD" id="cd03424">
    <property type="entry name" value="NUDIX_ADPRase_Nudt5_UGPPase_Nudt14"/>
    <property type="match status" value="1"/>
</dbReference>
<name>A0A520S4C9_9GAMM</name>
<comment type="similarity">
    <text evidence="3">Belongs to the Nudix hydrolase family. NudK subfamily.</text>
</comment>
<dbReference type="AlphaFoldDB" id="A0A520S4C9"/>
<evidence type="ECO:0000256" key="2">
    <source>
        <dbReference type="ARBA" id="ARBA00001946"/>
    </source>
</evidence>
<evidence type="ECO:0000313" key="10">
    <source>
        <dbReference type="Proteomes" id="UP000316199"/>
    </source>
</evidence>
<organism evidence="9 10">
    <name type="scientific">OM182 bacterium</name>
    <dbReference type="NCBI Taxonomy" id="2510334"/>
    <lineage>
        <taxon>Bacteria</taxon>
        <taxon>Pseudomonadati</taxon>
        <taxon>Pseudomonadota</taxon>
        <taxon>Gammaproteobacteria</taxon>
        <taxon>OMG group</taxon>
        <taxon>OM182 clade</taxon>
    </lineage>
</organism>
<comment type="caution">
    <text evidence="9">The sequence shown here is derived from an EMBL/GenBank/DDBJ whole genome shotgun (WGS) entry which is preliminary data.</text>
</comment>
<accession>A0A520S4C9</accession>
<feature type="domain" description="Nudix hydrolase" evidence="8">
    <location>
        <begin position="46"/>
        <end position="175"/>
    </location>
</feature>
<comment type="cofactor">
    <cofactor evidence="2">
        <name>Mg(2+)</name>
        <dbReference type="ChEBI" id="CHEBI:18420"/>
    </cofactor>
</comment>
<evidence type="ECO:0000259" key="8">
    <source>
        <dbReference type="PROSITE" id="PS51462"/>
    </source>
</evidence>